<dbReference type="OrthoDB" id="671439at2759"/>
<keyword evidence="3 7" id="KW-0808">Transferase</keyword>
<feature type="domain" description="Ketoreductase" evidence="6">
    <location>
        <begin position="464"/>
        <end position="650"/>
    </location>
</feature>
<dbReference type="GO" id="GO:0016747">
    <property type="term" value="F:acyltransferase activity, transferring groups other than amino-acyl groups"/>
    <property type="evidence" value="ECO:0007669"/>
    <property type="project" value="UniProtKB-ARBA"/>
</dbReference>
<dbReference type="InterPro" id="IPR057326">
    <property type="entry name" value="KR_dom"/>
</dbReference>
<dbReference type="PANTHER" id="PTHR48107:SF8">
    <property type="entry name" value="OS06G0185100 PROTEIN"/>
    <property type="match status" value="1"/>
</dbReference>
<dbReference type="Pfam" id="PF02458">
    <property type="entry name" value="Transferase"/>
    <property type="match status" value="1"/>
</dbReference>
<dbReference type="Proteomes" id="UP000095767">
    <property type="component" value="Unassembled WGS sequence"/>
</dbReference>
<name>A0A1E5W006_9POAL</name>
<evidence type="ECO:0000256" key="4">
    <source>
        <dbReference type="ARBA" id="ARBA00023002"/>
    </source>
</evidence>
<dbReference type="FunFam" id="3.30.559.10:FF:000008">
    <property type="entry name" value="Tryptamine hydroxycinnamoyl transferase"/>
    <property type="match status" value="1"/>
</dbReference>
<keyword evidence="8" id="KW-1185">Reference proteome</keyword>
<protein>
    <submittedName>
        <fullName evidence="7">Shikimate O-hydroxycinnamoyltransferase</fullName>
    </submittedName>
</protein>
<evidence type="ECO:0000256" key="2">
    <source>
        <dbReference type="ARBA" id="ARBA00009861"/>
    </source>
</evidence>
<dbReference type="Gene3D" id="3.40.50.720">
    <property type="entry name" value="NAD(P)-binding Rossmann-like Domain"/>
    <property type="match status" value="1"/>
</dbReference>
<organism evidence="7 8">
    <name type="scientific">Dichanthelium oligosanthes</name>
    <dbReference type="NCBI Taxonomy" id="888268"/>
    <lineage>
        <taxon>Eukaryota</taxon>
        <taxon>Viridiplantae</taxon>
        <taxon>Streptophyta</taxon>
        <taxon>Embryophyta</taxon>
        <taxon>Tracheophyta</taxon>
        <taxon>Spermatophyta</taxon>
        <taxon>Magnoliopsida</taxon>
        <taxon>Liliopsida</taxon>
        <taxon>Poales</taxon>
        <taxon>Poaceae</taxon>
        <taxon>PACMAD clade</taxon>
        <taxon>Panicoideae</taxon>
        <taxon>Panicodae</taxon>
        <taxon>Paniceae</taxon>
        <taxon>Dichantheliinae</taxon>
        <taxon>Dichanthelium</taxon>
    </lineage>
</organism>
<dbReference type="InterPro" id="IPR020904">
    <property type="entry name" value="Sc_DH/Rdtase_CS"/>
</dbReference>
<dbReference type="PROSITE" id="PS00061">
    <property type="entry name" value="ADH_SHORT"/>
    <property type="match status" value="1"/>
</dbReference>
<comment type="similarity">
    <text evidence="2">Belongs to the plant acyltransferase family.</text>
</comment>
<accession>A0A1E5W006</accession>
<dbReference type="InterPro" id="IPR002347">
    <property type="entry name" value="SDR_fam"/>
</dbReference>
<evidence type="ECO:0000313" key="8">
    <source>
        <dbReference type="Proteomes" id="UP000095767"/>
    </source>
</evidence>
<dbReference type="STRING" id="888268.A0A1E5W006"/>
<comment type="similarity">
    <text evidence="1">Belongs to the short-chain dehydrogenases/reductases (SDR) family.</text>
</comment>
<dbReference type="EMBL" id="LWDX02024969">
    <property type="protein sequence ID" value="OEL30713.1"/>
    <property type="molecule type" value="Genomic_DNA"/>
</dbReference>
<dbReference type="InterPro" id="IPR036291">
    <property type="entry name" value="NAD(P)-bd_dom_sf"/>
</dbReference>
<evidence type="ECO:0000256" key="5">
    <source>
        <dbReference type="ARBA" id="ARBA00023315"/>
    </source>
</evidence>
<dbReference type="SMART" id="SM00822">
    <property type="entry name" value="PKS_KR"/>
    <property type="match status" value="1"/>
</dbReference>
<evidence type="ECO:0000259" key="6">
    <source>
        <dbReference type="SMART" id="SM00822"/>
    </source>
</evidence>
<proteinExistence type="inferred from homology"/>
<dbReference type="PANTHER" id="PTHR48107">
    <property type="entry name" value="NADPH-DEPENDENT ALDEHYDE REDUCTASE-LIKE PROTEIN, CHLOROPLASTIC-RELATED"/>
    <property type="match status" value="1"/>
</dbReference>
<dbReference type="AlphaFoldDB" id="A0A1E5W006"/>
<dbReference type="FunFam" id="3.40.50.720:FF:000084">
    <property type="entry name" value="Short-chain dehydrogenase reductase"/>
    <property type="match status" value="1"/>
</dbReference>
<evidence type="ECO:0000256" key="1">
    <source>
        <dbReference type="ARBA" id="ARBA00006484"/>
    </source>
</evidence>
<reference evidence="7 8" key="1">
    <citation type="submission" date="2016-09" db="EMBL/GenBank/DDBJ databases">
        <title>The draft genome of Dichanthelium oligosanthes: A C3 panicoid grass species.</title>
        <authorList>
            <person name="Studer A.J."/>
            <person name="Schnable J.C."/>
            <person name="Brutnell T.P."/>
        </authorList>
    </citation>
    <scope>NUCLEOTIDE SEQUENCE [LARGE SCALE GENOMIC DNA]</scope>
    <source>
        <strain evidence="8">cv. Kellogg 1175</strain>
        <tissue evidence="7">Leaf</tissue>
    </source>
</reference>
<dbReference type="SUPFAM" id="SSF51735">
    <property type="entry name" value="NAD(P)-binding Rossmann-fold domains"/>
    <property type="match status" value="1"/>
</dbReference>
<keyword evidence="4" id="KW-0560">Oxidoreductase</keyword>
<gene>
    <name evidence="7" type="ORF">BAE44_0008274</name>
</gene>
<dbReference type="PRINTS" id="PR00080">
    <property type="entry name" value="SDRFAMILY"/>
</dbReference>
<dbReference type="GO" id="GO:0016614">
    <property type="term" value="F:oxidoreductase activity, acting on CH-OH group of donors"/>
    <property type="evidence" value="ECO:0007669"/>
    <property type="project" value="UniProtKB-ARBA"/>
</dbReference>
<dbReference type="Gene3D" id="3.30.559.10">
    <property type="entry name" value="Chloramphenicol acetyltransferase-like domain"/>
    <property type="match status" value="2"/>
</dbReference>
<sequence>MAVEILESGMVTPSEATTPKHGVWLSNLDLLVARSHTPTVYLYQPSDHGPAFFSPDVLKAALSKALVPFYPLAGRIALDRAGRPEIHCTGDGVLFVTARTDASLQDLEGFIPSDELRRMLVPSADGGDDRAGILAMFQVTFFKCGGVCVGAAIHHTAADGLAALDFVNTWAAIARGAGDAAPRPWLDRTLLRARSPPAVRFDHAEYSRRGGGGSKTAKVPFDSAILPISKTQVDALKGGKKLSTFKAVVAHVWRCACKARGLAGTEDTRLYMTADARSRVTPPLPDGYLGNAIFRASTVAKVGDVASESLDAAADRISGATARLDDEHIRSLVDYLDELVSDASGLRKGEWVMPETDLWVISWQGLPIYDADFGWGRPAFMSRACLQFSGLVYLVPGPDGDGRLDVSVAMEPKSLPRFKELFYEELIKRLHVQSSPLPWNVMATSNPSNGAHPAAVPPEPLRARVAIVTGGSGGIGAAVTAHLASLGARVVVGYVGDPAPADQLVAALNGPGPRPPRAVAVAADVSDPAQVADLFDAAQAAFGPDLHVLVAAAGVQDAAYPRIADTTPEQWDTAFGVNARGAFLCCREAARRLVRGGGGRIVTFSSSNVGSLRPGYGAYVATKAAVEAMTKVLAKELAGTGITANSVAPGPVATPMFYAGKSEERVAAAARECPMGRIGEPEDVAPVVGFLCTDAAGWINGQVIRVNGGYV</sequence>
<dbReference type="PRINTS" id="PR00081">
    <property type="entry name" value="GDHRDH"/>
</dbReference>
<evidence type="ECO:0000313" key="7">
    <source>
        <dbReference type="EMBL" id="OEL30713.1"/>
    </source>
</evidence>
<dbReference type="InterPro" id="IPR023213">
    <property type="entry name" value="CAT-like_dom_sf"/>
</dbReference>
<evidence type="ECO:0000256" key="3">
    <source>
        <dbReference type="ARBA" id="ARBA00022679"/>
    </source>
</evidence>
<dbReference type="Pfam" id="PF13561">
    <property type="entry name" value="adh_short_C2"/>
    <property type="match status" value="1"/>
</dbReference>
<comment type="caution">
    <text evidence="7">The sequence shown here is derived from an EMBL/GenBank/DDBJ whole genome shotgun (WGS) entry which is preliminary data.</text>
</comment>
<keyword evidence="5" id="KW-0012">Acyltransferase</keyword>